<protein>
    <recommendedName>
        <fullName evidence="3">Ketohydroxyglutarate aldolase</fullName>
    </recommendedName>
</protein>
<accession>A0ABS4VTD9</accession>
<proteinExistence type="predicted"/>
<organism evidence="1 2">
    <name type="scientific">Pseudonocardia parietis</name>
    <dbReference type="NCBI Taxonomy" id="570936"/>
    <lineage>
        <taxon>Bacteria</taxon>
        <taxon>Bacillati</taxon>
        <taxon>Actinomycetota</taxon>
        <taxon>Actinomycetes</taxon>
        <taxon>Pseudonocardiales</taxon>
        <taxon>Pseudonocardiaceae</taxon>
        <taxon>Pseudonocardia</taxon>
    </lineage>
</organism>
<dbReference type="Proteomes" id="UP001519295">
    <property type="component" value="Unassembled WGS sequence"/>
</dbReference>
<evidence type="ECO:0000313" key="2">
    <source>
        <dbReference type="Proteomes" id="UP001519295"/>
    </source>
</evidence>
<reference evidence="1 2" key="1">
    <citation type="submission" date="2021-03" db="EMBL/GenBank/DDBJ databases">
        <title>Sequencing the genomes of 1000 actinobacteria strains.</title>
        <authorList>
            <person name="Klenk H.-P."/>
        </authorList>
    </citation>
    <scope>NUCLEOTIDE SEQUENCE [LARGE SCALE GENOMIC DNA]</scope>
    <source>
        <strain evidence="1 2">DSM 45256</strain>
    </source>
</reference>
<sequence length="77" mass="7957">MATTRLLVSITDEGGIDDVVTALEAAGLQVEKVLRGVGVVVGTCDDERRPALSGVAGVASVEPDREIRLAPPDSDVQ</sequence>
<dbReference type="EMBL" id="JAGINU010000001">
    <property type="protein sequence ID" value="MBP2366998.1"/>
    <property type="molecule type" value="Genomic_DNA"/>
</dbReference>
<name>A0ABS4VTD9_9PSEU</name>
<gene>
    <name evidence="1" type="ORF">JOF36_002694</name>
</gene>
<dbReference type="RefSeq" id="WP_210027089.1">
    <property type="nucleotide sequence ID" value="NZ_JAGINU010000001.1"/>
</dbReference>
<evidence type="ECO:0000313" key="1">
    <source>
        <dbReference type="EMBL" id="MBP2366998.1"/>
    </source>
</evidence>
<evidence type="ECO:0008006" key="3">
    <source>
        <dbReference type="Google" id="ProtNLM"/>
    </source>
</evidence>
<keyword evidence="2" id="KW-1185">Reference proteome</keyword>
<comment type="caution">
    <text evidence="1">The sequence shown here is derived from an EMBL/GenBank/DDBJ whole genome shotgun (WGS) entry which is preliminary data.</text>
</comment>